<keyword evidence="2" id="KW-1185">Reference proteome</keyword>
<evidence type="ECO:0000313" key="1">
    <source>
        <dbReference type="EMBL" id="KAJ4705751.1"/>
    </source>
</evidence>
<dbReference type="Proteomes" id="UP001164539">
    <property type="component" value="Chromosome 11"/>
</dbReference>
<dbReference type="EMBL" id="CM051404">
    <property type="protein sequence ID" value="KAJ4705751.1"/>
    <property type="molecule type" value="Genomic_DNA"/>
</dbReference>
<protein>
    <submittedName>
        <fullName evidence="1">Organic cation/carnitine transporter</fullName>
    </submittedName>
</protein>
<organism evidence="1 2">
    <name type="scientific">Melia azedarach</name>
    <name type="common">Chinaberry tree</name>
    <dbReference type="NCBI Taxonomy" id="155640"/>
    <lineage>
        <taxon>Eukaryota</taxon>
        <taxon>Viridiplantae</taxon>
        <taxon>Streptophyta</taxon>
        <taxon>Embryophyta</taxon>
        <taxon>Tracheophyta</taxon>
        <taxon>Spermatophyta</taxon>
        <taxon>Magnoliopsida</taxon>
        <taxon>eudicotyledons</taxon>
        <taxon>Gunneridae</taxon>
        <taxon>Pentapetalae</taxon>
        <taxon>rosids</taxon>
        <taxon>malvids</taxon>
        <taxon>Sapindales</taxon>
        <taxon>Meliaceae</taxon>
        <taxon>Melia</taxon>
    </lineage>
</organism>
<reference evidence="1 2" key="1">
    <citation type="journal article" date="2023" name="Science">
        <title>Complex scaffold remodeling in plant triterpene biosynthesis.</title>
        <authorList>
            <person name="De La Pena R."/>
            <person name="Hodgson H."/>
            <person name="Liu J.C."/>
            <person name="Stephenson M.J."/>
            <person name="Martin A.C."/>
            <person name="Owen C."/>
            <person name="Harkess A."/>
            <person name="Leebens-Mack J."/>
            <person name="Jimenez L.E."/>
            <person name="Osbourn A."/>
            <person name="Sattely E.S."/>
        </authorList>
    </citation>
    <scope>NUCLEOTIDE SEQUENCE [LARGE SCALE GENOMIC DNA]</scope>
    <source>
        <strain evidence="2">cv. JPN11</strain>
        <tissue evidence="1">Leaf</tissue>
    </source>
</reference>
<proteinExistence type="predicted"/>
<name>A0ACC1X2W6_MELAZ</name>
<comment type="caution">
    <text evidence="1">The sequence shown here is derived from an EMBL/GenBank/DDBJ whole genome shotgun (WGS) entry which is preliminary data.</text>
</comment>
<evidence type="ECO:0000313" key="2">
    <source>
        <dbReference type="Proteomes" id="UP001164539"/>
    </source>
</evidence>
<sequence length="523" mass="58055">MEKSTPLFSAQHDSIDQVTVSLHQNLIPPSVPQLDEVIEQNLARFGLAQFIQAVLVSLLLIFEAQQIFISIYTDAEPTWHCINTTITTCSSSSDICSLSKREWGWDGRSDKTIVSEWSLECASSVLTGLPSSCFLIGSFLGGLALATLGDSSLGRKKLLFLSSFGMSISAFLTIFSKNIWVYSTLRFVSGVFRSSIMTSILVMLMEMVGKRWRGQVGIIAFSFFALGLISLPPIAYLNRDSSWKILYVWTSIPGIFCSIVIYPFVTESPRWLFMHGYEAEAVAVLKKLTSSENHDRLNFCVSKIPPKEIVSKIDLYSFLKDLFNRKWALRRLSTTMGLAFGLGLVYYGLLLGVGNLDFNIYLSSTFNALLEIPAYIITSILIERWNRRCSILTFSIVTGISSAICAVIGEGQEVLQVVMELVSFFSVCVAFNVLLIFATELFPTCVRNSTTSMVRQAVSFGAVFSPLLISAGRQNQLLSFGVFGLVILCLGFFVLLLPETKGVTLSDTFDEQESKDKIIMHIS</sequence>
<gene>
    <name evidence="1" type="ORF">OWV82_019498</name>
</gene>
<accession>A0ACC1X2W6</accession>